<sequence length="986" mass="114793">MRGFQGEGGKQQRRTKKPRTARGQAFLQEIEQGSQEFIRSLNAPTNTLPHPNHSTNQLHGLDEDEQRFEDGRDGSHDREPEQIDHRVQQLQDYLQSQDYIHRKILEEKQWDEVYDQMFSHFYECASKTASWGNPDNWDHDWKPQCQCTHPRSRPVVFVDLLIRKQETVGFCDCYPDQVRLIQMGYMGGSPRFPRTAFSIRLLRFHHILWKRSVVAMSPFSKAIDEFLDAYNPLILVKNNTEDSNSACSTREWRKTLSSAVDAFREMIRREKCILDLMLNLGPMEKLADLCPKCFGPHIPGKKDHEPDYILCMDGNFQHRRHLKASVEIPDNIKNPSLFVPPEEVQNMETCMEQGSAENSEEDSENQAPDRCTEQHTAANDVRTGTTWRECDETGLFGMACRHDQIINLINIVQSGEKYYFPLTMINKIIGNTKQGERHTKKLAFLYDIGCNIEKGIIRRNQFPEHLEHNLLSFGTSVFHAYVHQWTCQLRYNPRLNDGWGMSDGEGMERIWSFLSPLIRQLRYATKNHRLQALEIRSQHHNDVVNLLFERGTHVEALKKKAMDELHVLQEEHGHSSEFFEQQWIRQREIQLSVMETESEKEMLKQIEELVELEDKLRETNDELLLLRQTRRRNRTATQRQQLELLPETLIYLEGEIENIIVDLGSENFRNLPGATDAESKALIKLKFSKSKLYEAKVGVIEMQRKWDQGGSGLTIILQFNGLSEISNSSLIGTRVQERYKKQMTSKVNTLKKKWLAYNNRAESYNSEFSPGRILATPTLDDVKAYGIDDVFWNMGALSHPDEPWAVDLNVQQGIQAYLTLTHCHDELRRIAHETRQAIQWAIKIGGDLDQIENCLIAETQETDVPTEIHQRLPEICLVNHIPLSVLQSIFGRLAQKFCRLWMTWNTKCKKLLRWSEKYVSHQENPNHEMEIIDQWEVLINNSKRMWEKLVRGCSVVTEIGNQADHNEEEILDQEAVEYAEGNPDYE</sequence>
<dbReference type="PANTHER" id="PTHR33096:SF1">
    <property type="entry name" value="CXC1-LIKE CYSTEINE CLUSTER ASSOCIATED WITH KDZ TRANSPOSASES DOMAIN-CONTAINING PROTEIN"/>
    <property type="match status" value="1"/>
</dbReference>
<reference evidence="5" key="2">
    <citation type="journal article" date="2011" name="Proc. Natl. Acad. Sci. U.S.A.">
        <title>Obligate biotrophy features unraveled by the genomic analysis of rust fungi.</title>
        <authorList>
            <person name="Duplessis S."/>
            <person name="Cuomo C.A."/>
            <person name="Lin Y.-C."/>
            <person name="Aerts A."/>
            <person name="Tisserant E."/>
            <person name="Veneault-Fourrey C."/>
            <person name="Joly D.L."/>
            <person name="Hacquard S."/>
            <person name="Amselem J."/>
            <person name="Cantarel B.L."/>
            <person name="Chiu R."/>
            <person name="Coutinho P.M."/>
            <person name="Feau N."/>
            <person name="Field M."/>
            <person name="Frey P."/>
            <person name="Gelhaye E."/>
            <person name="Goldberg J."/>
            <person name="Grabherr M.G."/>
            <person name="Kodira C.D."/>
            <person name="Kohler A."/>
            <person name="Kuees U."/>
            <person name="Lindquist E.A."/>
            <person name="Lucas S.M."/>
            <person name="Mago R."/>
            <person name="Mauceli E."/>
            <person name="Morin E."/>
            <person name="Murat C."/>
            <person name="Pangilinan J.L."/>
            <person name="Park R."/>
            <person name="Pearson M."/>
            <person name="Quesneville H."/>
            <person name="Rouhier N."/>
            <person name="Sakthikumar S."/>
            <person name="Salamov A.A."/>
            <person name="Schmutz J."/>
            <person name="Selles B."/>
            <person name="Shapiro H."/>
            <person name="Tanguay P."/>
            <person name="Tuskan G.A."/>
            <person name="Henrissat B."/>
            <person name="Van de Peer Y."/>
            <person name="Rouze P."/>
            <person name="Ellis J.G."/>
            <person name="Dodds P.N."/>
            <person name="Schein J.E."/>
            <person name="Zhong S."/>
            <person name="Hamelin R.C."/>
            <person name="Grigoriev I.V."/>
            <person name="Szabo L.J."/>
            <person name="Martin F."/>
        </authorList>
    </citation>
    <scope>NUCLEOTIDE SEQUENCE [LARGE SCALE GENOMIC DNA]</scope>
    <source>
        <strain evidence="5">CRL 75-36-700-3 / race SCCL</strain>
    </source>
</reference>
<feature type="region of interest" description="Disordered" evidence="2">
    <location>
        <begin position="351"/>
        <end position="378"/>
    </location>
</feature>
<dbReference type="InterPro" id="IPR040521">
    <property type="entry name" value="KDZ"/>
</dbReference>
<dbReference type="RefSeq" id="XP_003323969.2">
    <property type="nucleotide sequence ID" value="XM_003323921.2"/>
</dbReference>
<dbReference type="eggNOG" id="ENOG502SMER">
    <property type="taxonomic scope" value="Eukaryota"/>
</dbReference>
<feature type="compositionally biased region" description="Polar residues" evidence="2">
    <location>
        <begin position="31"/>
        <end position="58"/>
    </location>
</feature>
<keyword evidence="5" id="KW-1185">Reference proteome</keyword>
<dbReference type="Proteomes" id="UP000008783">
    <property type="component" value="Unassembled WGS sequence"/>
</dbReference>
<dbReference type="KEGG" id="pgr:PGTG_05871"/>
<feature type="compositionally biased region" description="Basic residues" evidence="2">
    <location>
        <begin position="11"/>
        <end position="20"/>
    </location>
</feature>
<feature type="coiled-coil region" evidence="1">
    <location>
        <begin position="595"/>
        <end position="629"/>
    </location>
</feature>
<evidence type="ECO:0000256" key="1">
    <source>
        <dbReference type="SAM" id="Coils"/>
    </source>
</evidence>
<evidence type="ECO:0000256" key="2">
    <source>
        <dbReference type="SAM" id="MobiDB-lite"/>
    </source>
</evidence>
<dbReference type="Pfam" id="PF18802">
    <property type="entry name" value="CxC1"/>
    <property type="match status" value="1"/>
</dbReference>
<dbReference type="PANTHER" id="PTHR33096">
    <property type="entry name" value="CXC2 DOMAIN-CONTAINING PROTEIN"/>
    <property type="match status" value="1"/>
</dbReference>
<accession>E3K5X9</accession>
<evidence type="ECO:0000259" key="3">
    <source>
        <dbReference type="Pfam" id="PF18802"/>
    </source>
</evidence>
<keyword evidence="1" id="KW-0175">Coiled coil</keyword>
<feature type="domain" description="CxC1-like cysteine cluster associated with KDZ transposases" evidence="3">
    <location>
        <begin position="139"/>
        <end position="228"/>
    </location>
</feature>
<dbReference type="InterPro" id="IPR041320">
    <property type="entry name" value="CxC1"/>
</dbReference>
<organism evidence="4 5">
    <name type="scientific">Puccinia graminis f. sp. tritici (strain CRL 75-36-700-3 / race SCCL)</name>
    <name type="common">Black stem rust fungus</name>
    <dbReference type="NCBI Taxonomy" id="418459"/>
    <lineage>
        <taxon>Eukaryota</taxon>
        <taxon>Fungi</taxon>
        <taxon>Dikarya</taxon>
        <taxon>Basidiomycota</taxon>
        <taxon>Pucciniomycotina</taxon>
        <taxon>Pucciniomycetes</taxon>
        <taxon>Pucciniales</taxon>
        <taxon>Pucciniaceae</taxon>
        <taxon>Puccinia</taxon>
    </lineage>
</organism>
<dbReference type="STRING" id="418459.E3K5X9"/>
<dbReference type="Pfam" id="PF18758">
    <property type="entry name" value="KDZ"/>
    <property type="match status" value="1"/>
</dbReference>
<dbReference type="AlphaFoldDB" id="E3K5X9"/>
<name>E3K5X9_PUCGT</name>
<reference key="1">
    <citation type="submission" date="2007-01" db="EMBL/GenBank/DDBJ databases">
        <title>The Genome Sequence of Puccinia graminis f. sp. tritici Strain CRL 75-36-700-3.</title>
        <authorList>
            <consortium name="The Broad Institute Genome Sequencing Platform"/>
            <person name="Birren B."/>
            <person name="Lander E."/>
            <person name="Galagan J."/>
            <person name="Nusbaum C."/>
            <person name="Devon K."/>
            <person name="Cuomo C."/>
            <person name="Jaffe D."/>
            <person name="Butler J."/>
            <person name="Alvarez P."/>
            <person name="Gnerre S."/>
            <person name="Grabherr M."/>
            <person name="Mauceli E."/>
            <person name="Brockman W."/>
            <person name="Young S."/>
            <person name="LaButti K."/>
            <person name="Sykes S."/>
            <person name="DeCaprio D."/>
            <person name="Crawford M."/>
            <person name="Koehrsen M."/>
            <person name="Engels R."/>
            <person name="Montgomery P."/>
            <person name="Pearson M."/>
            <person name="Howarth C."/>
            <person name="Larson L."/>
            <person name="White J."/>
            <person name="Zeng Q."/>
            <person name="Kodira C."/>
            <person name="Yandava C."/>
            <person name="Alvarado L."/>
            <person name="O'Leary S."/>
            <person name="Szabo L."/>
            <person name="Dean R."/>
            <person name="Schein J."/>
        </authorList>
    </citation>
    <scope>NUCLEOTIDE SEQUENCE</scope>
    <source>
        <strain>CRL 75-36-700-3</strain>
    </source>
</reference>
<feature type="region of interest" description="Disordered" evidence="2">
    <location>
        <begin position="1"/>
        <end position="61"/>
    </location>
</feature>
<gene>
    <name evidence="4" type="ORF">PGTG_05871</name>
</gene>
<evidence type="ECO:0000313" key="4">
    <source>
        <dbReference type="EMBL" id="EFP79550.2"/>
    </source>
</evidence>
<dbReference type="EMBL" id="DS178273">
    <property type="protein sequence ID" value="EFP79550.2"/>
    <property type="molecule type" value="Genomic_DNA"/>
</dbReference>
<protein>
    <recommendedName>
        <fullName evidence="3">CxC1-like cysteine cluster associated with KDZ transposases domain-containing protein</fullName>
    </recommendedName>
</protein>
<dbReference type="VEuPathDB" id="FungiDB:PGTG_05871"/>
<dbReference type="OrthoDB" id="2502620at2759"/>
<proteinExistence type="predicted"/>
<dbReference type="InParanoid" id="E3K5X9"/>
<dbReference type="GeneID" id="10531380"/>
<evidence type="ECO:0000313" key="5">
    <source>
        <dbReference type="Proteomes" id="UP000008783"/>
    </source>
</evidence>
<dbReference type="HOGENOM" id="CLU_011407_5_0_1"/>